<protein>
    <submittedName>
        <fullName evidence="1">Uncharacterized protein</fullName>
    </submittedName>
</protein>
<organism evidence="1 2">
    <name type="scientific">Clavelina lepadiformis</name>
    <name type="common">Light-bulb sea squirt</name>
    <name type="synonym">Ascidia lepadiformis</name>
    <dbReference type="NCBI Taxonomy" id="159417"/>
    <lineage>
        <taxon>Eukaryota</taxon>
        <taxon>Metazoa</taxon>
        <taxon>Chordata</taxon>
        <taxon>Tunicata</taxon>
        <taxon>Ascidiacea</taxon>
        <taxon>Aplousobranchia</taxon>
        <taxon>Clavelinidae</taxon>
        <taxon>Clavelina</taxon>
    </lineage>
</organism>
<accession>A0ABP0FQA0</accession>
<evidence type="ECO:0000313" key="2">
    <source>
        <dbReference type="Proteomes" id="UP001642483"/>
    </source>
</evidence>
<comment type="caution">
    <text evidence="1">The sequence shown here is derived from an EMBL/GenBank/DDBJ whole genome shotgun (WGS) entry which is preliminary data.</text>
</comment>
<name>A0ABP0FQA0_CLALP</name>
<sequence>MGRAQAQGGGLTPNAAEIGLVAKDGTKWEYPIRELWFGSEYEGLDQGWANSDQVRPPWEVIASDESDSETDVDNLEQPDSASCQLVTSVCGSDDARTSAQAQGGGLTPNAAEIGLVAKDGTKWEYVEFSAGSRDRLQAQNILTESGICQYAYCDANPMSDGPLSAFELLVNNAMLIHV</sequence>
<dbReference type="Proteomes" id="UP001642483">
    <property type="component" value="Unassembled WGS sequence"/>
</dbReference>
<reference evidence="1 2" key="1">
    <citation type="submission" date="2024-02" db="EMBL/GenBank/DDBJ databases">
        <authorList>
            <person name="Daric V."/>
            <person name="Darras S."/>
        </authorList>
    </citation>
    <scope>NUCLEOTIDE SEQUENCE [LARGE SCALE GENOMIC DNA]</scope>
</reference>
<gene>
    <name evidence="1" type="ORF">CVLEPA_LOCUS11065</name>
</gene>
<keyword evidence="2" id="KW-1185">Reference proteome</keyword>
<dbReference type="EMBL" id="CAWYQH010000079">
    <property type="protein sequence ID" value="CAK8680826.1"/>
    <property type="molecule type" value="Genomic_DNA"/>
</dbReference>
<proteinExistence type="predicted"/>
<evidence type="ECO:0000313" key="1">
    <source>
        <dbReference type="EMBL" id="CAK8680826.1"/>
    </source>
</evidence>